<comment type="caution">
    <text evidence="1">The sequence shown here is derived from an EMBL/GenBank/DDBJ whole genome shotgun (WGS) entry which is preliminary data.</text>
</comment>
<accession>A0AA35WIW9</accession>
<proteinExistence type="predicted"/>
<dbReference type="Proteomes" id="UP001174909">
    <property type="component" value="Unassembled WGS sequence"/>
</dbReference>
<name>A0AA35WIW9_GEOBA</name>
<dbReference type="AlphaFoldDB" id="A0AA35WIW9"/>
<sequence>MLKAQRDSVISGLSGDDRQNLRRIVVAIKEARGGSPDLANDGGRITARELLAGWHEELPGEVRTALEAILVRDETGPKVGELAPNFFLKRLGSEDRVALSDFQGHRPVALAFGSYT</sequence>
<protein>
    <submittedName>
        <fullName evidence="1">Uncharacterized protein</fullName>
    </submittedName>
</protein>
<dbReference type="EMBL" id="CASHTH010001997">
    <property type="protein sequence ID" value="CAI8023138.1"/>
    <property type="molecule type" value="Genomic_DNA"/>
</dbReference>
<gene>
    <name evidence="1" type="ORF">GBAR_LOCUS13553</name>
</gene>
<evidence type="ECO:0000313" key="1">
    <source>
        <dbReference type="EMBL" id="CAI8023138.1"/>
    </source>
</evidence>
<evidence type="ECO:0000313" key="2">
    <source>
        <dbReference type="Proteomes" id="UP001174909"/>
    </source>
</evidence>
<keyword evidence="2" id="KW-1185">Reference proteome</keyword>
<organism evidence="1 2">
    <name type="scientific">Geodia barretti</name>
    <name type="common">Barrett's horny sponge</name>
    <dbReference type="NCBI Taxonomy" id="519541"/>
    <lineage>
        <taxon>Eukaryota</taxon>
        <taxon>Metazoa</taxon>
        <taxon>Porifera</taxon>
        <taxon>Demospongiae</taxon>
        <taxon>Heteroscleromorpha</taxon>
        <taxon>Tetractinellida</taxon>
        <taxon>Astrophorina</taxon>
        <taxon>Geodiidae</taxon>
        <taxon>Geodia</taxon>
    </lineage>
</organism>
<reference evidence="1" key="1">
    <citation type="submission" date="2023-03" db="EMBL/GenBank/DDBJ databases">
        <authorList>
            <person name="Steffen K."/>
            <person name="Cardenas P."/>
        </authorList>
    </citation>
    <scope>NUCLEOTIDE SEQUENCE</scope>
</reference>